<protein>
    <recommendedName>
        <fullName evidence="4">Wall-associated receptor kinase galacturonan-binding domain-containing protein</fullName>
    </recommendedName>
</protein>
<feature type="chain" id="PRO_5026809108" description="Wall-associated receptor kinase galacturonan-binding domain-containing protein" evidence="3">
    <location>
        <begin position="30"/>
        <end position="81"/>
    </location>
</feature>
<dbReference type="GO" id="GO:0016020">
    <property type="term" value="C:membrane"/>
    <property type="evidence" value="ECO:0007669"/>
    <property type="project" value="UniProtKB-SubCell"/>
</dbReference>
<reference evidence="5 6" key="1">
    <citation type="submission" date="2020-05" db="EMBL/GenBank/DDBJ databases">
        <authorList>
            <person name="Campoy J."/>
            <person name="Schneeberger K."/>
            <person name="Spophaly S."/>
        </authorList>
    </citation>
    <scope>NUCLEOTIDE SEQUENCE [LARGE SCALE GENOMIC DNA]</scope>
    <source>
        <strain evidence="5">PruArmRojPasFocal</strain>
    </source>
</reference>
<gene>
    <name evidence="5" type="ORF">CURHAP_LOCUS2626</name>
</gene>
<dbReference type="EMBL" id="CAEKDK010000001">
    <property type="protein sequence ID" value="CAB4263026.1"/>
    <property type="molecule type" value="Genomic_DNA"/>
</dbReference>
<dbReference type="Proteomes" id="UP000507222">
    <property type="component" value="Unassembled WGS sequence"/>
</dbReference>
<feature type="domain" description="Wall-associated receptor kinase galacturonan-binding" evidence="4">
    <location>
        <begin position="40"/>
        <end position="76"/>
    </location>
</feature>
<evidence type="ECO:0000313" key="5">
    <source>
        <dbReference type="EMBL" id="CAB4263026.1"/>
    </source>
</evidence>
<dbReference type="GO" id="GO:0030247">
    <property type="term" value="F:polysaccharide binding"/>
    <property type="evidence" value="ECO:0007669"/>
    <property type="project" value="InterPro"/>
</dbReference>
<feature type="signal peptide" evidence="3">
    <location>
        <begin position="1"/>
        <end position="29"/>
    </location>
</feature>
<accession>A0A6J5TGM5</accession>
<comment type="subcellular location">
    <subcellularLocation>
        <location evidence="1">Membrane</location>
        <topology evidence="1">Single-pass membrane protein</topology>
    </subcellularLocation>
</comment>
<name>A0A6J5TGM5_PRUAR</name>
<evidence type="ECO:0000259" key="4">
    <source>
        <dbReference type="Pfam" id="PF13947"/>
    </source>
</evidence>
<proteinExistence type="predicted"/>
<organism evidence="5 6">
    <name type="scientific">Prunus armeniaca</name>
    <name type="common">Apricot</name>
    <name type="synonym">Armeniaca vulgaris</name>
    <dbReference type="NCBI Taxonomy" id="36596"/>
    <lineage>
        <taxon>Eukaryota</taxon>
        <taxon>Viridiplantae</taxon>
        <taxon>Streptophyta</taxon>
        <taxon>Embryophyta</taxon>
        <taxon>Tracheophyta</taxon>
        <taxon>Spermatophyta</taxon>
        <taxon>Magnoliopsida</taxon>
        <taxon>eudicotyledons</taxon>
        <taxon>Gunneridae</taxon>
        <taxon>Pentapetalae</taxon>
        <taxon>rosids</taxon>
        <taxon>fabids</taxon>
        <taxon>Rosales</taxon>
        <taxon>Rosaceae</taxon>
        <taxon>Amygdaloideae</taxon>
        <taxon>Amygdaleae</taxon>
        <taxon>Prunus</taxon>
    </lineage>
</organism>
<keyword evidence="2 3" id="KW-0732">Signal</keyword>
<dbReference type="InterPro" id="IPR025287">
    <property type="entry name" value="WAK_GUB"/>
</dbReference>
<evidence type="ECO:0000256" key="2">
    <source>
        <dbReference type="ARBA" id="ARBA00022729"/>
    </source>
</evidence>
<dbReference type="PANTHER" id="PTHR33491">
    <property type="entry name" value="OSJNBA0016N04.9 PROTEIN"/>
    <property type="match status" value="1"/>
</dbReference>
<evidence type="ECO:0000256" key="3">
    <source>
        <dbReference type="SAM" id="SignalP"/>
    </source>
</evidence>
<evidence type="ECO:0000256" key="1">
    <source>
        <dbReference type="ARBA" id="ARBA00004167"/>
    </source>
</evidence>
<evidence type="ECO:0000313" key="6">
    <source>
        <dbReference type="Proteomes" id="UP000507222"/>
    </source>
</evidence>
<dbReference type="Pfam" id="PF13947">
    <property type="entry name" value="GUB_WAK_bind"/>
    <property type="match status" value="1"/>
</dbReference>
<sequence length="81" mass="8513">MASHGRMLLIVQASLEMVAVVILAAATTAALPQALPGYQEKCGNLTIPYPFGIGKGCYMAGEYFNLTCNTSTVPPTHNILG</sequence>
<dbReference type="AlphaFoldDB" id="A0A6J5TGM5"/>